<dbReference type="Proteomes" id="UP000324233">
    <property type="component" value="Chromosome"/>
</dbReference>
<organism evidence="3 4">
    <name type="scientific">Aquisphaera giovannonii</name>
    <dbReference type="NCBI Taxonomy" id="406548"/>
    <lineage>
        <taxon>Bacteria</taxon>
        <taxon>Pseudomonadati</taxon>
        <taxon>Planctomycetota</taxon>
        <taxon>Planctomycetia</taxon>
        <taxon>Isosphaerales</taxon>
        <taxon>Isosphaeraceae</taxon>
        <taxon>Aquisphaera</taxon>
    </lineage>
</organism>
<dbReference type="RefSeq" id="WP_148595875.1">
    <property type="nucleotide sequence ID" value="NZ_CP042997.1"/>
</dbReference>
<dbReference type="InterPro" id="IPR036237">
    <property type="entry name" value="Xyl_isomerase-like_sf"/>
</dbReference>
<dbReference type="AlphaFoldDB" id="A0A5B9W8B6"/>
<dbReference type="PANTHER" id="PTHR12110">
    <property type="entry name" value="HYDROXYPYRUVATE ISOMERASE"/>
    <property type="match status" value="1"/>
</dbReference>
<evidence type="ECO:0000256" key="1">
    <source>
        <dbReference type="SAM" id="SignalP"/>
    </source>
</evidence>
<dbReference type="PROSITE" id="PS51318">
    <property type="entry name" value="TAT"/>
    <property type="match status" value="1"/>
</dbReference>
<feature type="domain" description="Xylose isomerase-like TIM barrel" evidence="2">
    <location>
        <begin position="73"/>
        <end position="302"/>
    </location>
</feature>
<dbReference type="OrthoDB" id="259215at2"/>
<dbReference type="InterPro" id="IPR013022">
    <property type="entry name" value="Xyl_isomerase-like_TIM-brl"/>
</dbReference>
<accession>A0A5B9W8B6</accession>
<keyword evidence="4" id="KW-1185">Reference proteome</keyword>
<evidence type="ECO:0000259" key="2">
    <source>
        <dbReference type="Pfam" id="PF01261"/>
    </source>
</evidence>
<evidence type="ECO:0000313" key="4">
    <source>
        <dbReference type="Proteomes" id="UP000324233"/>
    </source>
</evidence>
<dbReference type="GO" id="GO:0016853">
    <property type="term" value="F:isomerase activity"/>
    <property type="evidence" value="ECO:0007669"/>
    <property type="project" value="UniProtKB-KW"/>
</dbReference>
<dbReference type="Pfam" id="PF01261">
    <property type="entry name" value="AP_endonuc_2"/>
    <property type="match status" value="1"/>
</dbReference>
<dbReference type="Gene3D" id="3.20.20.150">
    <property type="entry name" value="Divalent-metal-dependent TIM barrel enzymes"/>
    <property type="match status" value="1"/>
</dbReference>
<protein>
    <submittedName>
        <fullName evidence="3">Xylose isomerase-like TIM barrel</fullName>
    </submittedName>
</protein>
<dbReference type="EMBL" id="CP042997">
    <property type="protein sequence ID" value="QEH36160.1"/>
    <property type="molecule type" value="Genomic_DNA"/>
</dbReference>
<name>A0A5B9W8B6_9BACT</name>
<keyword evidence="1" id="KW-0732">Signal</keyword>
<keyword evidence="3" id="KW-0413">Isomerase</keyword>
<dbReference type="InterPro" id="IPR050312">
    <property type="entry name" value="IolE/XylAMocC-like"/>
</dbReference>
<feature type="signal peptide" evidence="1">
    <location>
        <begin position="1"/>
        <end position="22"/>
    </location>
</feature>
<gene>
    <name evidence="3" type="ORF">OJF2_47200</name>
</gene>
<dbReference type="SUPFAM" id="SSF51658">
    <property type="entry name" value="Xylose isomerase-like"/>
    <property type="match status" value="1"/>
</dbReference>
<feature type="chain" id="PRO_5022678580" evidence="1">
    <location>
        <begin position="23"/>
        <end position="305"/>
    </location>
</feature>
<sequence precursor="true">MARLDRRAFLGRGALAAVSASAAGILGPSGRASAIPPIGRTRPSHMKLSLAAYSYRDLLTAKPPRMDLFGYADLAADMGLDAIEPTSYYFPADAAAEYLRRLRRHAFLLGLDISGTAIGNNFCLPPGPRRDAELAHARLWIDRAAELNAPVIRIFSGSVPKGSTEDQAVDWAVAGIKESLAYAAGRGVMLALENHGGITATPAQLLRLVKAVDAPNFGVNLDTGNFHVEDPYAAIAELAPFAINVQVKTEVQRQGKGKEEADLARIVAILREARYSGYVALEYEADEDPLAAVPRHIKTLRQLIG</sequence>
<dbReference type="InterPro" id="IPR006311">
    <property type="entry name" value="TAT_signal"/>
</dbReference>
<evidence type="ECO:0000313" key="3">
    <source>
        <dbReference type="EMBL" id="QEH36160.1"/>
    </source>
</evidence>
<reference evidence="3 4" key="1">
    <citation type="submission" date="2019-08" db="EMBL/GenBank/DDBJ databases">
        <title>Deep-cultivation of Planctomycetes and their phenomic and genomic characterization uncovers novel biology.</title>
        <authorList>
            <person name="Wiegand S."/>
            <person name="Jogler M."/>
            <person name="Boedeker C."/>
            <person name="Pinto D."/>
            <person name="Vollmers J."/>
            <person name="Rivas-Marin E."/>
            <person name="Kohn T."/>
            <person name="Peeters S.H."/>
            <person name="Heuer A."/>
            <person name="Rast P."/>
            <person name="Oberbeckmann S."/>
            <person name="Bunk B."/>
            <person name="Jeske O."/>
            <person name="Meyerdierks A."/>
            <person name="Storesund J.E."/>
            <person name="Kallscheuer N."/>
            <person name="Luecker S."/>
            <person name="Lage O.M."/>
            <person name="Pohl T."/>
            <person name="Merkel B.J."/>
            <person name="Hornburger P."/>
            <person name="Mueller R.-W."/>
            <person name="Bruemmer F."/>
            <person name="Labrenz M."/>
            <person name="Spormann A.M."/>
            <person name="Op den Camp H."/>
            <person name="Overmann J."/>
            <person name="Amann R."/>
            <person name="Jetten M.S.M."/>
            <person name="Mascher T."/>
            <person name="Medema M.H."/>
            <person name="Devos D.P."/>
            <person name="Kaster A.-K."/>
            <person name="Ovreas L."/>
            <person name="Rohde M."/>
            <person name="Galperin M.Y."/>
            <person name="Jogler C."/>
        </authorList>
    </citation>
    <scope>NUCLEOTIDE SEQUENCE [LARGE SCALE GENOMIC DNA]</scope>
    <source>
        <strain evidence="3 4">OJF2</strain>
    </source>
</reference>
<proteinExistence type="predicted"/>
<dbReference type="KEGG" id="agv:OJF2_47200"/>
<dbReference type="PANTHER" id="PTHR12110:SF53">
    <property type="entry name" value="BLR5974 PROTEIN"/>
    <property type="match status" value="1"/>
</dbReference>